<feature type="compositionally biased region" description="Polar residues" evidence="1">
    <location>
        <begin position="61"/>
        <end position="72"/>
    </location>
</feature>
<evidence type="ECO:0000256" key="1">
    <source>
        <dbReference type="SAM" id="MobiDB-lite"/>
    </source>
</evidence>
<keyword evidence="3" id="KW-0371">Homeobox</keyword>
<dbReference type="GO" id="GO:0003677">
    <property type="term" value="F:DNA binding"/>
    <property type="evidence" value="ECO:0007669"/>
    <property type="project" value="UniProtKB-KW"/>
</dbReference>
<dbReference type="CDD" id="cd00167">
    <property type="entry name" value="SANT"/>
    <property type="match status" value="2"/>
</dbReference>
<feature type="compositionally biased region" description="Polar residues" evidence="1">
    <location>
        <begin position="1"/>
        <end position="36"/>
    </location>
</feature>
<dbReference type="SUPFAM" id="SSF46689">
    <property type="entry name" value="Homeodomain-like"/>
    <property type="match status" value="2"/>
</dbReference>
<organism evidence="3 4">
    <name type="scientific">Septoria linicola</name>
    <dbReference type="NCBI Taxonomy" id="215465"/>
    <lineage>
        <taxon>Eukaryota</taxon>
        <taxon>Fungi</taxon>
        <taxon>Dikarya</taxon>
        <taxon>Ascomycota</taxon>
        <taxon>Pezizomycotina</taxon>
        <taxon>Dothideomycetes</taxon>
        <taxon>Dothideomycetidae</taxon>
        <taxon>Mycosphaerellales</taxon>
        <taxon>Mycosphaerellaceae</taxon>
        <taxon>Septoria</taxon>
    </lineage>
</organism>
<feature type="domain" description="Myb-like" evidence="2">
    <location>
        <begin position="175"/>
        <end position="225"/>
    </location>
</feature>
<feature type="compositionally biased region" description="Polar residues" evidence="1">
    <location>
        <begin position="291"/>
        <end position="315"/>
    </location>
</feature>
<keyword evidence="3" id="KW-0238">DNA-binding</keyword>
<gene>
    <name evidence="3" type="ORF">Slin15195_G025210</name>
</gene>
<name>A0A9Q9EGU4_9PEZI</name>
<feature type="region of interest" description="Disordered" evidence="1">
    <location>
        <begin position="289"/>
        <end position="324"/>
    </location>
</feature>
<dbReference type="EMBL" id="CP099419">
    <property type="protein sequence ID" value="USW49202.1"/>
    <property type="molecule type" value="Genomic_DNA"/>
</dbReference>
<protein>
    <submittedName>
        <fullName evidence="3">SANT/Myb domain, Homeobox-like domain superfamily protein</fullName>
    </submittedName>
</protein>
<dbReference type="Proteomes" id="UP001056384">
    <property type="component" value="Chromosome 2"/>
</dbReference>
<feature type="compositionally biased region" description="Low complexity" evidence="1">
    <location>
        <begin position="96"/>
        <end position="126"/>
    </location>
</feature>
<dbReference type="InterPro" id="IPR009057">
    <property type="entry name" value="Homeodomain-like_sf"/>
</dbReference>
<dbReference type="Gene3D" id="1.10.10.60">
    <property type="entry name" value="Homeodomain-like"/>
    <property type="match status" value="1"/>
</dbReference>
<evidence type="ECO:0000313" key="3">
    <source>
        <dbReference type="EMBL" id="USW49202.1"/>
    </source>
</evidence>
<proteinExistence type="predicted"/>
<dbReference type="OrthoDB" id="2143914at2759"/>
<dbReference type="PROSITE" id="PS50090">
    <property type="entry name" value="MYB_LIKE"/>
    <property type="match status" value="1"/>
</dbReference>
<evidence type="ECO:0000259" key="2">
    <source>
        <dbReference type="PROSITE" id="PS50090"/>
    </source>
</evidence>
<dbReference type="InterPro" id="IPR001005">
    <property type="entry name" value="SANT/Myb"/>
</dbReference>
<evidence type="ECO:0000313" key="4">
    <source>
        <dbReference type="Proteomes" id="UP001056384"/>
    </source>
</evidence>
<feature type="compositionally biased region" description="Polar residues" evidence="1">
    <location>
        <begin position="134"/>
        <end position="149"/>
    </location>
</feature>
<accession>A0A9Q9EGU4</accession>
<dbReference type="AlphaFoldDB" id="A0A9Q9EGU4"/>
<dbReference type="Pfam" id="PF13921">
    <property type="entry name" value="Myb_DNA-bind_6"/>
    <property type="match status" value="1"/>
</dbReference>
<sequence length="324" mass="36346">MLAQQKPRQFSQVSASYSSHHGTPYQSPPTIGSQPNGLPPGQQSRKRSFQEDYTYDYPALQQMQAHATNGSQIPVELTPHGQHAQLQAGAVSYQYQPQRSSSAQSHSHASTPQQTYAYQQQQQQQTVHHHHRLPNQQPPNKLQRTSSFGRETPEDDEHGPPSVVGQPGMPEPAPRPKGPKLKFTPEDDALLVELKETKNLTWKQIADFFPGRSSGTLQVRYCTKLKAKTTIWTDDMVQRLHTAMQEYEADRWRVISGKVGNGFSATACKEKAMELDAPDMEDTEYVRHDSTTATNLLQDPSTTTARETLLHQQEASPRPPINAF</sequence>
<keyword evidence="4" id="KW-1185">Reference proteome</keyword>
<feature type="region of interest" description="Disordered" evidence="1">
    <location>
        <begin position="1"/>
        <end position="183"/>
    </location>
</feature>
<dbReference type="SMART" id="SM00717">
    <property type="entry name" value="SANT"/>
    <property type="match status" value="2"/>
</dbReference>
<reference evidence="3" key="1">
    <citation type="submission" date="2022-06" db="EMBL/GenBank/DDBJ databases">
        <title>Complete genome sequences of two strains of the flax pathogen Septoria linicola.</title>
        <authorList>
            <person name="Lapalu N."/>
            <person name="Simon A."/>
            <person name="Demenou B."/>
            <person name="Paumier D."/>
            <person name="Guillot M.-P."/>
            <person name="Gout L."/>
            <person name="Valade R."/>
        </authorList>
    </citation>
    <scope>NUCLEOTIDE SEQUENCE</scope>
    <source>
        <strain evidence="3">SE15195</strain>
    </source>
</reference>